<organism evidence="7 8">
    <name type="scientific">Exophiala bonariae</name>
    <dbReference type="NCBI Taxonomy" id="1690606"/>
    <lineage>
        <taxon>Eukaryota</taxon>
        <taxon>Fungi</taxon>
        <taxon>Dikarya</taxon>
        <taxon>Ascomycota</taxon>
        <taxon>Pezizomycotina</taxon>
        <taxon>Eurotiomycetes</taxon>
        <taxon>Chaetothyriomycetidae</taxon>
        <taxon>Chaetothyriales</taxon>
        <taxon>Herpotrichiellaceae</taxon>
        <taxon>Exophiala</taxon>
    </lineage>
</organism>
<feature type="transmembrane region" description="Helical" evidence="6">
    <location>
        <begin position="455"/>
        <end position="477"/>
    </location>
</feature>
<dbReference type="Proteomes" id="UP001358417">
    <property type="component" value="Unassembled WGS sequence"/>
</dbReference>
<dbReference type="GO" id="GO:0005886">
    <property type="term" value="C:plasma membrane"/>
    <property type="evidence" value="ECO:0007669"/>
    <property type="project" value="TreeGrafter"/>
</dbReference>
<evidence type="ECO:0000256" key="3">
    <source>
        <dbReference type="ARBA" id="ARBA00022989"/>
    </source>
</evidence>
<keyword evidence="3 6" id="KW-1133">Transmembrane helix</keyword>
<accession>A0AAV9NN34</accession>
<keyword evidence="2 6" id="KW-0812">Transmembrane</keyword>
<dbReference type="Pfam" id="PF07690">
    <property type="entry name" value="MFS_1"/>
    <property type="match status" value="1"/>
</dbReference>
<comment type="caution">
    <text evidence="7">The sequence shown here is derived from an EMBL/GenBank/DDBJ whole genome shotgun (WGS) entry which is preliminary data.</text>
</comment>
<evidence type="ECO:0000256" key="1">
    <source>
        <dbReference type="ARBA" id="ARBA00004141"/>
    </source>
</evidence>
<dbReference type="InterPro" id="IPR011701">
    <property type="entry name" value="MFS"/>
</dbReference>
<dbReference type="AlphaFoldDB" id="A0AAV9NN34"/>
<feature type="transmembrane region" description="Helical" evidence="6">
    <location>
        <begin position="322"/>
        <end position="346"/>
    </location>
</feature>
<feature type="transmembrane region" description="Helical" evidence="6">
    <location>
        <begin position="70"/>
        <end position="85"/>
    </location>
</feature>
<feature type="transmembrane region" description="Helical" evidence="6">
    <location>
        <begin position="401"/>
        <end position="419"/>
    </location>
</feature>
<name>A0AAV9NN34_9EURO</name>
<evidence type="ECO:0000256" key="4">
    <source>
        <dbReference type="ARBA" id="ARBA00023136"/>
    </source>
</evidence>
<evidence type="ECO:0000313" key="7">
    <source>
        <dbReference type="EMBL" id="KAK5062513.1"/>
    </source>
</evidence>
<feature type="transmembrane region" description="Helical" evidence="6">
    <location>
        <begin position="245"/>
        <end position="265"/>
    </location>
</feature>
<evidence type="ECO:0008006" key="9">
    <source>
        <dbReference type="Google" id="ProtNLM"/>
    </source>
</evidence>
<feature type="transmembrane region" description="Helical" evidence="6">
    <location>
        <begin position="194"/>
        <end position="214"/>
    </location>
</feature>
<keyword evidence="4 6" id="KW-0472">Membrane</keyword>
<dbReference type="EMBL" id="JAVRRD010000002">
    <property type="protein sequence ID" value="KAK5062513.1"/>
    <property type="molecule type" value="Genomic_DNA"/>
</dbReference>
<feature type="transmembrane region" description="Helical" evidence="6">
    <location>
        <begin position="567"/>
        <end position="585"/>
    </location>
</feature>
<dbReference type="SUPFAM" id="SSF103473">
    <property type="entry name" value="MFS general substrate transporter"/>
    <property type="match status" value="2"/>
</dbReference>
<dbReference type="PANTHER" id="PTHR23501">
    <property type="entry name" value="MAJOR FACILITATOR SUPERFAMILY"/>
    <property type="match status" value="1"/>
</dbReference>
<evidence type="ECO:0000256" key="5">
    <source>
        <dbReference type="SAM" id="MobiDB-lite"/>
    </source>
</evidence>
<keyword evidence="8" id="KW-1185">Reference proteome</keyword>
<dbReference type="InterPro" id="IPR036259">
    <property type="entry name" value="MFS_trans_sf"/>
</dbReference>
<feature type="transmembrane region" description="Helical" evidence="6">
    <location>
        <begin position="105"/>
        <end position="125"/>
    </location>
</feature>
<comment type="subcellular location">
    <subcellularLocation>
        <location evidence="1">Membrane</location>
        <topology evidence="1">Multi-pass membrane protein</topology>
    </subcellularLocation>
</comment>
<feature type="transmembrane region" description="Helical" evidence="6">
    <location>
        <begin position="137"/>
        <end position="156"/>
    </location>
</feature>
<proteinExistence type="predicted"/>
<reference evidence="7 8" key="1">
    <citation type="submission" date="2023-08" db="EMBL/GenBank/DDBJ databases">
        <title>Black Yeasts Isolated from many extreme environments.</title>
        <authorList>
            <person name="Coleine C."/>
            <person name="Stajich J.E."/>
            <person name="Selbmann L."/>
        </authorList>
    </citation>
    <scope>NUCLEOTIDE SEQUENCE [LARGE SCALE GENOMIC DNA]</scope>
    <source>
        <strain evidence="7 8">CCFEE 5792</strain>
    </source>
</reference>
<dbReference type="PANTHER" id="PTHR23501:SF200">
    <property type="entry name" value="TRANSPORTER, PUTATIVE (AFU_ORTHOLOGUE AFUA_3G01360)-RELATED"/>
    <property type="match status" value="1"/>
</dbReference>
<dbReference type="GO" id="GO:0015343">
    <property type="term" value="F:siderophore-iron transmembrane transporter activity"/>
    <property type="evidence" value="ECO:0007669"/>
    <property type="project" value="TreeGrafter"/>
</dbReference>
<evidence type="ECO:0000256" key="6">
    <source>
        <dbReference type="SAM" id="Phobius"/>
    </source>
</evidence>
<feature type="transmembrane region" description="Helical" evidence="6">
    <location>
        <begin position="285"/>
        <end position="310"/>
    </location>
</feature>
<dbReference type="RefSeq" id="XP_064710785.1">
    <property type="nucleotide sequence ID" value="XM_064848161.1"/>
</dbReference>
<evidence type="ECO:0000313" key="8">
    <source>
        <dbReference type="Proteomes" id="UP001358417"/>
    </source>
</evidence>
<feature type="region of interest" description="Disordered" evidence="5">
    <location>
        <begin position="601"/>
        <end position="631"/>
    </location>
</feature>
<feature type="transmembrane region" description="Helical" evidence="6">
    <location>
        <begin position="426"/>
        <end position="443"/>
    </location>
</feature>
<protein>
    <recommendedName>
        <fullName evidence="9">Major facilitator superfamily (MFS) profile domain-containing protein</fullName>
    </recommendedName>
</protein>
<evidence type="ECO:0000256" key="2">
    <source>
        <dbReference type="ARBA" id="ARBA00022692"/>
    </source>
</evidence>
<dbReference type="Gene3D" id="1.20.1250.20">
    <property type="entry name" value="MFS general substrate transporter like domains"/>
    <property type="match status" value="2"/>
</dbReference>
<sequence length="631" mass="67857">MSSIQVSHQAEAIEQDASKAPTPLINNTHEQRDDDLESAKLSAIVVDSNLTSGAARAEAMQLVWGKHGRLIVWVGISMMLIVYQFDNALLYNYRNYAASAFNNVAGLSTLGVVGAIVFAVAKPPIAKISNTIGRAEAYIFCIMCYLLGYILCASSSSFGVYAGGFVFANIGQTGVNILNDIIISDITSMRARGFGISISFFPFLITPWISAFIVEDVVNPGGVGWRWGIGKTGPFNPAHSLKNTGMFALIMPVAASALILPLMYYQRKAKKQSLILTQKLNVHEFCSQIDLGGSFLLAAGFAMFLLPFTIAGSSTEKWKQGYIIALIVVGFVTLIGLVFYEALIAIHPIVPPRYLKNLTIVLCCTLGFLDTFGFSGTHTYLYPWATVVQNMGPRDATFLNYTNGVWQCLTGIISGVIMWRTKRYKWLLVAGAIIKLIGYGLMIRLRGAHNSWAEIFVVQSIQGIGAGFLEMIIIVAAQVVVPHVEMPQVTALVLLCTFVGGSVGGTVAGAIYTGSFKGALRLHLGPGATEDIEDAVYASITSTLIPAVGTVQRDAINLAYSDVLRDITYSAVATSAICVVVALFVPNLRLKEARNLLTSSADTPESIEESAGASVGDSARNTQSEAHVVKT</sequence>
<feature type="transmembrane region" description="Helical" evidence="6">
    <location>
        <begin position="358"/>
        <end position="381"/>
    </location>
</feature>
<gene>
    <name evidence="7" type="ORF">LTR84_004586</name>
</gene>
<feature type="transmembrane region" description="Helical" evidence="6">
    <location>
        <begin position="489"/>
        <end position="512"/>
    </location>
</feature>
<dbReference type="GeneID" id="89972764"/>